<dbReference type="GO" id="GO:0005524">
    <property type="term" value="F:ATP binding"/>
    <property type="evidence" value="ECO:0007669"/>
    <property type="project" value="UniProtKB-UniRule"/>
</dbReference>
<dbReference type="Gene3D" id="3.30.470.20">
    <property type="entry name" value="ATP-grasp fold, B domain"/>
    <property type="match status" value="1"/>
</dbReference>
<comment type="caution">
    <text evidence="3">The sequence shown here is derived from an EMBL/GenBank/DDBJ whole genome shotgun (WGS) entry which is preliminary data.</text>
</comment>
<dbReference type="PANTHER" id="PTHR21621:SF0">
    <property type="entry name" value="BETA-CITRYLGLUTAMATE SYNTHASE B-RELATED"/>
    <property type="match status" value="1"/>
</dbReference>
<dbReference type="PROSITE" id="PS50975">
    <property type="entry name" value="ATP_GRASP"/>
    <property type="match status" value="1"/>
</dbReference>
<proteinExistence type="predicted"/>
<evidence type="ECO:0000313" key="3">
    <source>
        <dbReference type="EMBL" id="MVT25740.1"/>
    </source>
</evidence>
<dbReference type="GO" id="GO:0005737">
    <property type="term" value="C:cytoplasm"/>
    <property type="evidence" value="ECO:0007669"/>
    <property type="project" value="TreeGrafter"/>
</dbReference>
<dbReference type="InterPro" id="IPR011761">
    <property type="entry name" value="ATP-grasp"/>
</dbReference>
<dbReference type="RefSeq" id="WP_157321950.1">
    <property type="nucleotide sequence ID" value="NZ_BMFX01000007.1"/>
</dbReference>
<sequence>MSVNSTLYWLRNERDRVIVRSNFEQYVFADRAAAALRAGFRLELVTIDDLAFVISGDSPEVWLKGRPLDPKSEYFHTKLLTWPQHAADQGRLLYAVQVLAESGFGCTTSVMTNLYNNHKFLTFLQPAMHGVDVLDTIQVFTRQFGFWFDAYPLDKIDFPVVVKPANWSSGFGVNKVSDLSELRQVLTLFSAAELDALIQRFVDYSQDYRIYCIDGVPMLATLRQSIYSTTKQSPNASVIVDVPAELKAIAEPIASRLGLPFVCLDLIVSDDAVYLSEMEVDGGVPYLLMNVDDRAMVLETERFAAYRRHFSAMGKLA</sequence>
<dbReference type="GO" id="GO:0046872">
    <property type="term" value="F:metal ion binding"/>
    <property type="evidence" value="ECO:0007669"/>
    <property type="project" value="InterPro"/>
</dbReference>
<evidence type="ECO:0000256" key="1">
    <source>
        <dbReference type="PROSITE-ProRule" id="PRU00409"/>
    </source>
</evidence>
<reference evidence="3 4" key="1">
    <citation type="submission" date="2019-12" db="EMBL/GenBank/DDBJ databases">
        <title>Nesterenkonia muleiensis sp. nov., a novel actinobacterium isolated from sap of Populus euphratica.</title>
        <authorList>
            <person name="Wang R."/>
        </authorList>
    </citation>
    <scope>NUCLEOTIDE SEQUENCE [LARGE SCALE GENOMIC DNA]</scope>
    <source>
        <strain evidence="3 4">F10</strain>
    </source>
</reference>
<name>A0A7K1UGY9_9MICC</name>
<dbReference type="InterPro" id="IPR013651">
    <property type="entry name" value="ATP-grasp_RimK-type"/>
</dbReference>
<dbReference type="SUPFAM" id="SSF56059">
    <property type="entry name" value="Glutathione synthetase ATP-binding domain-like"/>
    <property type="match status" value="1"/>
</dbReference>
<protein>
    <recommendedName>
        <fullName evidence="2">ATP-grasp domain-containing protein</fullName>
    </recommendedName>
</protein>
<keyword evidence="1" id="KW-0547">Nucleotide-binding</keyword>
<dbReference type="InterPro" id="IPR005479">
    <property type="entry name" value="CPAse_ATP-bd"/>
</dbReference>
<evidence type="ECO:0000313" key="4">
    <source>
        <dbReference type="Proteomes" id="UP000460157"/>
    </source>
</evidence>
<feature type="domain" description="ATP-grasp" evidence="2">
    <location>
        <begin position="123"/>
        <end position="311"/>
    </location>
</feature>
<gene>
    <name evidence="3" type="ORF">GNZ21_05080</name>
</gene>
<dbReference type="EMBL" id="WRPM01000031">
    <property type="protein sequence ID" value="MVT25740.1"/>
    <property type="molecule type" value="Genomic_DNA"/>
</dbReference>
<dbReference type="PANTHER" id="PTHR21621">
    <property type="entry name" value="RIBOSOMAL PROTEIN S6 MODIFICATION PROTEIN"/>
    <property type="match status" value="1"/>
</dbReference>
<dbReference type="GO" id="GO:0016879">
    <property type="term" value="F:ligase activity, forming carbon-nitrogen bonds"/>
    <property type="evidence" value="ECO:0007669"/>
    <property type="project" value="TreeGrafter"/>
</dbReference>
<dbReference type="Pfam" id="PF08443">
    <property type="entry name" value="RimK"/>
    <property type="match status" value="1"/>
</dbReference>
<organism evidence="3 4">
    <name type="scientific">Nesterenkonia alkaliphila</name>
    <dbReference type="NCBI Taxonomy" id="1463631"/>
    <lineage>
        <taxon>Bacteria</taxon>
        <taxon>Bacillati</taxon>
        <taxon>Actinomycetota</taxon>
        <taxon>Actinomycetes</taxon>
        <taxon>Micrococcales</taxon>
        <taxon>Micrococcaceae</taxon>
        <taxon>Nesterenkonia</taxon>
    </lineage>
</organism>
<evidence type="ECO:0000259" key="2">
    <source>
        <dbReference type="PROSITE" id="PS50975"/>
    </source>
</evidence>
<dbReference type="PROSITE" id="PS00866">
    <property type="entry name" value="CPSASE_1"/>
    <property type="match status" value="1"/>
</dbReference>
<keyword evidence="1" id="KW-0067">ATP-binding</keyword>
<dbReference type="InterPro" id="IPR013815">
    <property type="entry name" value="ATP_grasp_subdomain_1"/>
</dbReference>
<accession>A0A7K1UGY9</accession>
<dbReference type="Proteomes" id="UP000460157">
    <property type="component" value="Unassembled WGS sequence"/>
</dbReference>
<dbReference type="AlphaFoldDB" id="A0A7K1UGY9"/>
<dbReference type="OrthoDB" id="3668575at2"/>
<dbReference type="Gene3D" id="3.30.1490.20">
    <property type="entry name" value="ATP-grasp fold, A domain"/>
    <property type="match status" value="1"/>
</dbReference>
<keyword evidence="4" id="KW-1185">Reference proteome</keyword>